<evidence type="ECO:0000256" key="2">
    <source>
        <dbReference type="ARBA" id="ARBA00022670"/>
    </source>
</evidence>
<evidence type="ECO:0000259" key="8">
    <source>
        <dbReference type="Pfam" id="PF01435"/>
    </source>
</evidence>
<evidence type="ECO:0000256" key="3">
    <source>
        <dbReference type="ARBA" id="ARBA00022723"/>
    </source>
</evidence>
<comment type="cofactor">
    <cofactor evidence="1">
        <name>Zn(2+)</name>
        <dbReference type="ChEBI" id="CHEBI:29105"/>
    </cofactor>
</comment>
<dbReference type="Gene3D" id="3.30.2010.10">
    <property type="entry name" value="Metalloproteases ('zincins'), catalytic domain"/>
    <property type="match status" value="1"/>
</dbReference>
<dbReference type="Pfam" id="PF01435">
    <property type="entry name" value="Peptidase_M48"/>
    <property type="match status" value="1"/>
</dbReference>
<keyword evidence="4" id="KW-0378">Hydrolase</keyword>
<dbReference type="GO" id="GO:0051603">
    <property type="term" value="P:proteolysis involved in protein catabolic process"/>
    <property type="evidence" value="ECO:0007669"/>
    <property type="project" value="TreeGrafter"/>
</dbReference>
<comment type="caution">
    <text evidence="9">The sequence shown here is derived from an EMBL/GenBank/DDBJ whole genome shotgun (WGS) entry which is preliminary data.</text>
</comment>
<dbReference type="Proteomes" id="UP001202328">
    <property type="component" value="Unassembled WGS sequence"/>
</dbReference>
<dbReference type="GO" id="GO:0004222">
    <property type="term" value="F:metalloendopeptidase activity"/>
    <property type="evidence" value="ECO:0007669"/>
    <property type="project" value="InterPro"/>
</dbReference>
<dbReference type="GO" id="GO:0046872">
    <property type="term" value="F:metal ion binding"/>
    <property type="evidence" value="ECO:0007669"/>
    <property type="project" value="UniProtKB-KW"/>
</dbReference>
<name>A0AAD4XSN5_9MAGN</name>
<dbReference type="InterPro" id="IPR051156">
    <property type="entry name" value="Mito/Outer_Membr_Metalloprot"/>
</dbReference>
<proteinExistence type="predicted"/>
<keyword evidence="6" id="KW-0482">Metalloprotease</keyword>
<evidence type="ECO:0000313" key="10">
    <source>
        <dbReference type="Proteomes" id="UP001202328"/>
    </source>
</evidence>
<dbReference type="EMBL" id="JAJJMB010004055">
    <property type="protein sequence ID" value="KAI3944418.1"/>
    <property type="molecule type" value="Genomic_DNA"/>
</dbReference>
<reference evidence="9" key="1">
    <citation type="submission" date="2022-04" db="EMBL/GenBank/DDBJ databases">
        <title>A functionally conserved STORR gene fusion in Papaver species that diverged 16.8 million years ago.</title>
        <authorList>
            <person name="Catania T."/>
        </authorList>
    </citation>
    <scope>NUCLEOTIDE SEQUENCE</scope>
    <source>
        <strain evidence="9">S-188037</strain>
    </source>
</reference>
<protein>
    <recommendedName>
        <fullName evidence="8">Peptidase M48 domain-containing protein</fullName>
    </recommendedName>
</protein>
<evidence type="ECO:0000256" key="4">
    <source>
        <dbReference type="ARBA" id="ARBA00022801"/>
    </source>
</evidence>
<evidence type="ECO:0000256" key="5">
    <source>
        <dbReference type="ARBA" id="ARBA00022833"/>
    </source>
</evidence>
<keyword evidence="10" id="KW-1185">Reference proteome</keyword>
<dbReference type="GO" id="GO:0016020">
    <property type="term" value="C:membrane"/>
    <property type="evidence" value="ECO:0007669"/>
    <property type="project" value="TreeGrafter"/>
</dbReference>
<feature type="domain" description="Peptidase M48" evidence="8">
    <location>
        <begin position="219"/>
        <end position="368"/>
    </location>
</feature>
<evidence type="ECO:0000256" key="1">
    <source>
        <dbReference type="ARBA" id="ARBA00001947"/>
    </source>
</evidence>
<organism evidence="9 10">
    <name type="scientific">Papaver atlanticum</name>
    <dbReference type="NCBI Taxonomy" id="357466"/>
    <lineage>
        <taxon>Eukaryota</taxon>
        <taxon>Viridiplantae</taxon>
        <taxon>Streptophyta</taxon>
        <taxon>Embryophyta</taxon>
        <taxon>Tracheophyta</taxon>
        <taxon>Spermatophyta</taxon>
        <taxon>Magnoliopsida</taxon>
        <taxon>Ranunculales</taxon>
        <taxon>Papaveraceae</taxon>
        <taxon>Papaveroideae</taxon>
        <taxon>Papaver</taxon>
    </lineage>
</organism>
<evidence type="ECO:0000256" key="6">
    <source>
        <dbReference type="ARBA" id="ARBA00023049"/>
    </source>
</evidence>
<keyword evidence="7" id="KW-1133">Transmembrane helix</keyword>
<gene>
    <name evidence="9" type="ORF">MKW98_006579</name>
</gene>
<dbReference type="AlphaFoldDB" id="A0AAD4XSN5"/>
<sequence>MSSLRNAKLAFSTIRNLVSKILVRSRCHSVREANHQLKQHFVSADSLSSYNNINISRVSCNSWYPSIHSKLNTFHAFGKQNHRARLFINGARRFYHGSTSYHANKNQIRRRRRNILLACLVGGGVAPDVWGSERIPYSKRIHLILLSKDYEKKIGESAFYDLIYETYKGKLLPGRHPKSVRVRLITNHILVGLQRQLRHDQVGSDNGQAKKGSNVTTQHLEGLQWEVAVIDDPEEVNAYSYPSGKIVVFTGFLDHFKTNAEIAIVIGHEVGHIVARPGAEGVSNRMCFLFLRIILRILSGGPTTTLNKIVGMMEKEADYIGLLLLASAGYDPRGAPEVYEKLGKIGVLEELGEFWRSLISYLSTHPSGKTGAELLAQDKVMEEAISIYRESVSLKYLSFWICIPSLIVFILLLFLGANICFKLICSILLFIKDFSFFIYLLFFKCFAIYGNRHFCGSIFHISKIDISPKYFASIMGKHAFRLSSYSYWRSYSNKSIDFHGL</sequence>
<accession>A0AAD4XSN5</accession>
<dbReference type="InterPro" id="IPR001915">
    <property type="entry name" value="Peptidase_M48"/>
</dbReference>
<keyword evidence="3" id="KW-0479">Metal-binding</keyword>
<feature type="transmembrane region" description="Helical" evidence="7">
    <location>
        <begin position="396"/>
        <end position="415"/>
    </location>
</feature>
<dbReference type="PANTHER" id="PTHR22726">
    <property type="entry name" value="METALLOENDOPEPTIDASE OMA1"/>
    <property type="match status" value="1"/>
</dbReference>
<evidence type="ECO:0000313" key="9">
    <source>
        <dbReference type="EMBL" id="KAI3944418.1"/>
    </source>
</evidence>
<dbReference type="CDD" id="cd07331">
    <property type="entry name" value="M48C_Oma1_like"/>
    <property type="match status" value="1"/>
</dbReference>
<feature type="transmembrane region" description="Helical" evidence="7">
    <location>
        <begin position="421"/>
        <end position="442"/>
    </location>
</feature>
<evidence type="ECO:0000256" key="7">
    <source>
        <dbReference type="SAM" id="Phobius"/>
    </source>
</evidence>
<keyword evidence="7" id="KW-0812">Transmembrane</keyword>
<keyword evidence="7" id="KW-0472">Membrane</keyword>
<dbReference type="PANTHER" id="PTHR22726:SF1">
    <property type="entry name" value="METALLOENDOPEPTIDASE OMA1, MITOCHONDRIAL"/>
    <property type="match status" value="1"/>
</dbReference>
<keyword evidence="5" id="KW-0862">Zinc</keyword>
<keyword evidence="2" id="KW-0645">Protease</keyword>